<dbReference type="STRING" id="1168035.SAMN05444280_13210"/>
<name>A0A1M6MCS8_9BACT</name>
<dbReference type="Proteomes" id="UP000184050">
    <property type="component" value="Unassembled WGS sequence"/>
</dbReference>
<dbReference type="RefSeq" id="WP_083578320.1">
    <property type="nucleotide sequence ID" value="NZ_FQZE01000032.1"/>
</dbReference>
<comment type="similarity">
    <text evidence="1">Belongs to the sigma-70 factor family. ECF subfamily.</text>
</comment>
<reference evidence="7 8" key="1">
    <citation type="submission" date="2016-11" db="EMBL/GenBank/DDBJ databases">
        <authorList>
            <person name="Jaros S."/>
            <person name="Januszkiewicz K."/>
            <person name="Wedrychowicz H."/>
        </authorList>
    </citation>
    <scope>NUCLEOTIDE SEQUENCE [LARGE SCALE GENOMIC DNA]</scope>
    <source>
        <strain evidence="7 8">DSM 27063</strain>
    </source>
</reference>
<dbReference type="InterPro" id="IPR036388">
    <property type="entry name" value="WH-like_DNA-bd_sf"/>
</dbReference>
<dbReference type="PANTHER" id="PTHR43133">
    <property type="entry name" value="RNA POLYMERASE ECF-TYPE SIGMA FACTO"/>
    <property type="match status" value="1"/>
</dbReference>
<proteinExistence type="inferred from homology"/>
<evidence type="ECO:0000256" key="3">
    <source>
        <dbReference type="ARBA" id="ARBA00023082"/>
    </source>
</evidence>
<dbReference type="Gene3D" id="1.10.1740.10">
    <property type="match status" value="1"/>
</dbReference>
<evidence type="ECO:0000259" key="5">
    <source>
        <dbReference type="Pfam" id="PF04542"/>
    </source>
</evidence>
<dbReference type="EMBL" id="FQZE01000032">
    <property type="protein sequence ID" value="SHJ81220.1"/>
    <property type="molecule type" value="Genomic_DNA"/>
</dbReference>
<keyword evidence="8" id="KW-1185">Reference proteome</keyword>
<dbReference type="NCBIfam" id="TIGR02985">
    <property type="entry name" value="Sig70_bacteroi1"/>
    <property type="match status" value="1"/>
</dbReference>
<evidence type="ECO:0000313" key="8">
    <source>
        <dbReference type="Proteomes" id="UP000184050"/>
    </source>
</evidence>
<dbReference type="OrthoDB" id="1493347at2"/>
<feature type="domain" description="RNA polymerase sigma-70 region 2" evidence="5">
    <location>
        <begin position="27"/>
        <end position="93"/>
    </location>
</feature>
<evidence type="ECO:0000259" key="6">
    <source>
        <dbReference type="Pfam" id="PF08281"/>
    </source>
</evidence>
<dbReference type="SUPFAM" id="SSF88946">
    <property type="entry name" value="Sigma2 domain of RNA polymerase sigma factors"/>
    <property type="match status" value="1"/>
</dbReference>
<dbReference type="Pfam" id="PF08281">
    <property type="entry name" value="Sigma70_r4_2"/>
    <property type="match status" value="1"/>
</dbReference>
<dbReference type="SUPFAM" id="SSF88659">
    <property type="entry name" value="Sigma3 and sigma4 domains of RNA polymerase sigma factors"/>
    <property type="match status" value="1"/>
</dbReference>
<dbReference type="InterPro" id="IPR014284">
    <property type="entry name" value="RNA_pol_sigma-70_dom"/>
</dbReference>
<dbReference type="AlphaFoldDB" id="A0A1M6MCS8"/>
<dbReference type="GO" id="GO:0003677">
    <property type="term" value="F:DNA binding"/>
    <property type="evidence" value="ECO:0007669"/>
    <property type="project" value="InterPro"/>
</dbReference>
<evidence type="ECO:0000256" key="1">
    <source>
        <dbReference type="ARBA" id="ARBA00010641"/>
    </source>
</evidence>
<gene>
    <name evidence="7" type="ORF">SAMN05444280_13210</name>
</gene>
<dbReference type="GO" id="GO:0016987">
    <property type="term" value="F:sigma factor activity"/>
    <property type="evidence" value="ECO:0007669"/>
    <property type="project" value="UniProtKB-KW"/>
</dbReference>
<organism evidence="7 8">
    <name type="scientific">Tangfeifania diversioriginum</name>
    <dbReference type="NCBI Taxonomy" id="1168035"/>
    <lineage>
        <taxon>Bacteria</taxon>
        <taxon>Pseudomonadati</taxon>
        <taxon>Bacteroidota</taxon>
        <taxon>Bacteroidia</taxon>
        <taxon>Marinilabiliales</taxon>
        <taxon>Prolixibacteraceae</taxon>
        <taxon>Tangfeifania</taxon>
    </lineage>
</organism>
<evidence type="ECO:0000256" key="4">
    <source>
        <dbReference type="ARBA" id="ARBA00023163"/>
    </source>
</evidence>
<feature type="domain" description="RNA polymerase sigma factor 70 region 4 type 2" evidence="6">
    <location>
        <begin position="125"/>
        <end position="175"/>
    </location>
</feature>
<dbReference type="Gene3D" id="1.10.10.10">
    <property type="entry name" value="Winged helix-like DNA-binding domain superfamily/Winged helix DNA-binding domain"/>
    <property type="match status" value="1"/>
</dbReference>
<dbReference type="InterPro" id="IPR013324">
    <property type="entry name" value="RNA_pol_sigma_r3/r4-like"/>
</dbReference>
<evidence type="ECO:0000313" key="7">
    <source>
        <dbReference type="EMBL" id="SHJ81220.1"/>
    </source>
</evidence>
<keyword evidence="3" id="KW-0731">Sigma factor</keyword>
<sequence>MSVINGIKEETLIQRLINGDQTAFELLFRFYYPGLVTFASQIVIDSTEAEEIVQDFFVKLWFGRRKIKNTESLKSYFFTSVKNRALNVLKKEKISEKVREELRDMVESDRLYQPDLFVESELQSRIKLAFEKLPPRINEIFTLSRFKGFSNDEIAGELNISKRTVETQISNALKILREELKDYMFMLLLF</sequence>
<dbReference type="InterPro" id="IPR039425">
    <property type="entry name" value="RNA_pol_sigma-70-like"/>
</dbReference>
<dbReference type="Pfam" id="PF04542">
    <property type="entry name" value="Sigma70_r2"/>
    <property type="match status" value="1"/>
</dbReference>
<dbReference type="GO" id="GO:0006352">
    <property type="term" value="P:DNA-templated transcription initiation"/>
    <property type="evidence" value="ECO:0007669"/>
    <property type="project" value="InterPro"/>
</dbReference>
<dbReference type="InterPro" id="IPR014327">
    <property type="entry name" value="RNA_pol_sigma70_bacteroid"/>
</dbReference>
<accession>A0A1M6MCS8</accession>
<dbReference type="InterPro" id="IPR013249">
    <property type="entry name" value="RNA_pol_sigma70_r4_t2"/>
</dbReference>
<dbReference type="InterPro" id="IPR007627">
    <property type="entry name" value="RNA_pol_sigma70_r2"/>
</dbReference>
<dbReference type="PANTHER" id="PTHR43133:SF46">
    <property type="entry name" value="RNA POLYMERASE SIGMA-70 FACTOR ECF SUBFAMILY"/>
    <property type="match status" value="1"/>
</dbReference>
<dbReference type="InterPro" id="IPR013325">
    <property type="entry name" value="RNA_pol_sigma_r2"/>
</dbReference>
<evidence type="ECO:0000256" key="2">
    <source>
        <dbReference type="ARBA" id="ARBA00023015"/>
    </source>
</evidence>
<protein>
    <submittedName>
        <fullName evidence="7">RNA polymerase sigma-70 factor, ECF subfamily</fullName>
    </submittedName>
</protein>
<dbReference type="NCBIfam" id="TIGR02937">
    <property type="entry name" value="sigma70-ECF"/>
    <property type="match status" value="1"/>
</dbReference>
<keyword evidence="4" id="KW-0804">Transcription</keyword>
<keyword evidence="2" id="KW-0805">Transcription regulation</keyword>